<dbReference type="SUPFAM" id="SSF48452">
    <property type="entry name" value="TPR-like"/>
    <property type="match status" value="1"/>
</dbReference>
<dbReference type="GO" id="GO:0015031">
    <property type="term" value="P:protein transport"/>
    <property type="evidence" value="ECO:0007669"/>
    <property type="project" value="UniProtKB-KW"/>
</dbReference>
<name>A0A804NHX7_MAIZE</name>
<dbReference type="InParanoid" id="A0A804NHX7"/>
<accession>A0A804NHX7</accession>
<dbReference type="InterPro" id="IPR011990">
    <property type="entry name" value="TPR-like_helical_dom_sf"/>
</dbReference>
<keyword evidence="9" id="KW-0496">Mitochondrion</keyword>
<keyword evidence="8" id="KW-1133">Transmembrane helix</keyword>
<dbReference type="Gramene" id="Zm00001eb161800_T001">
    <property type="protein sequence ID" value="Zm00001eb161800_P001"/>
    <property type="gene ID" value="Zm00001eb161800"/>
</dbReference>
<dbReference type="GO" id="GO:0006457">
    <property type="term" value="P:protein folding"/>
    <property type="evidence" value="ECO:0007669"/>
    <property type="project" value="InterPro"/>
</dbReference>
<evidence type="ECO:0000256" key="6">
    <source>
        <dbReference type="ARBA" id="ARBA00022787"/>
    </source>
</evidence>
<keyword evidence="4" id="KW-0813">Transport</keyword>
<proteinExistence type="inferred from homology"/>
<evidence type="ECO:0000256" key="8">
    <source>
        <dbReference type="ARBA" id="ARBA00022989"/>
    </source>
</evidence>
<comment type="function">
    <text evidence="1">Central component of the receptor complex responsible for the recognition and translocation of cytosolically synthesized mitochondrial preproteins. Together with TOM22 functions as the transit peptide receptor at the surface of the mitochondrion outer membrane and facilitates the movement of preproteins into the translocation pore.</text>
</comment>
<organism evidence="11 12">
    <name type="scientific">Zea mays</name>
    <name type="common">Maize</name>
    <dbReference type="NCBI Taxonomy" id="4577"/>
    <lineage>
        <taxon>Eukaryota</taxon>
        <taxon>Viridiplantae</taxon>
        <taxon>Streptophyta</taxon>
        <taxon>Embryophyta</taxon>
        <taxon>Tracheophyta</taxon>
        <taxon>Spermatophyta</taxon>
        <taxon>Magnoliopsida</taxon>
        <taxon>Liliopsida</taxon>
        <taxon>Poales</taxon>
        <taxon>Poaceae</taxon>
        <taxon>PACMAD clade</taxon>
        <taxon>Panicoideae</taxon>
        <taxon>Andropogonodae</taxon>
        <taxon>Andropogoneae</taxon>
        <taxon>Tripsacinae</taxon>
        <taxon>Zea</taxon>
    </lineage>
</organism>
<reference evidence="12" key="1">
    <citation type="submission" date="2015-12" db="EMBL/GenBank/DDBJ databases">
        <title>Update maize B73 reference genome by single molecule sequencing technologies.</title>
        <authorList>
            <consortium name="Maize Genome Sequencing Project"/>
            <person name="Ware D."/>
        </authorList>
    </citation>
    <scope>NUCLEOTIDE SEQUENCE [LARGE SCALE GENOMIC DNA]</scope>
    <source>
        <strain evidence="12">cv. B73</strain>
    </source>
</reference>
<comment type="subcellular location">
    <subcellularLocation>
        <location evidence="2">Mitochondrion outer membrane</location>
        <topology evidence="2">Single-pass membrane protein</topology>
    </subcellularLocation>
</comment>
<keyword evidence="6" id="KW-1000">Mitochondrion outer membrane</keyword>
<dbReference type="AlphaFoldDB" id="A0A804NHX7"/>
<dbReference type="GO" id="GO:0005742">
    <property type="term" value="C:mitochondrial outer membrane translocase complex"/>
    <property type="evidence" value="ECO:0007669"/>
    <property type="project" value="InterPro"/>
</dbReference>
<evidence type="ECO:0000256" key="3">
    <source>
        <dbReference type="ARBA" id="ARBA00005792"/>
    </source>
</evidence>
<dbReference type="PANTHER" id="PTHR32409">
    <property type="entry name" value="MITOCHONDRIAL IMPORT RECEPTOR SUBUNIT TOM20-1-RELATED"/>
    <property type="match status" value="1"/>
</dbReference>
<dbReference type="Pfam" id="PF06552">
    <property type="entry name" value="TOM20_plant"/>
    <property type="match status" value="1"/>
</dbReference>
<dbReference type="InterPro" id="IPR010547">
    <property type="entry name" value="TOM20_imprt_rcpt"/>
</dbReference>
<sequence length="201" mass="22702">MSFGADVEAKLEEALQINPNKSDALWCLGNAQTSHGFFTPDNAIANEFFTKATGCFQKAVDVEPANELYRLISMTSFLNDDSFKAINDEGMPMYQRPFMKGKLYIHFSVEFPDSLSPEQCKALEAVLPPKPVSQYIDMELDECEETMPYDVNIEEEMQRRQQQHQEAYDEDDDVPGGWAEGAVRPAVGSLWQICCFALGDY</sequence>
<evidence type="ECO:0000313" key="12">
    <source>
        <dbReference type="Proteomes" id="UP000007305"/>
    </source>
</evidence>
<evidence type="ECO:0000256" key="7">
    <source>
        <dbReference type="ARBA" id="ARBA00022927"/>
    </source>
</evidence>
<protein>
    <submittedName>
        <fullName evidence="11">Uncharacterized protein</fullName>
    </submittedName>
</protein>
<evidence type="ECO:0000313" key="11">
    <source>
        <dbReference type="EnsemblPlants" id="Zm00001eb161800_P001"/>
    </source>
</evidence>
<keyword evidence="5" id="KW-0812">Transmembrane</keyword>
<reference evidence="11" key="2">
    <citation type="submission" date="2019-07" db="EMBL/GenBank/DDBJ databases">
        <authorList>
            <person name="Seetharam A."/>
            <person name="Woodhouse M."/>
            <person name="Cannon E."/>
        </authorList>
    </citation>
    <scope>NUCLEOTIDE SEQUENCE [LARGE SCALE GENOMIC DNA]</scope>
    <source>
        <strain evidence="11">cv. B73</strain>
    </source>
</reference>
<evidence type="ECO:0000256" key="1">
    <source>
        <dbReference type="ARBA" id="ARBA00003450"/>
    </source>
</evidence>
<evidence type="ECO:0000256" key="5">
    <source>
        <dbReference type="ARBA" id="ARBA00022692"/>
    </source>
</evidence>
<evidence type="ECO:0000256" key="10">
    <source>
        <dbReference type="ARBA" id="ARBA00023136"/>
    </source>
</evidence>
<dbReference type="GO" id="GO:0051082">
    <property type="term" value="F:unfolded protein binding"/>
    <property type="evidence" value="ECO:0007669"/>
    <property type="project" value="InterPro"/>
</dbReference>
<evidence type="ECO:0000256" key="4">
    <source>
        <dbReference type="ARBA" id="ARBA00022448"/>
    </source>
</evidence>
<evidence type="ECO:0000256" key="2">
    <source>
        <dbReference type="ARBA" id="ARBA00004572"/>
    </source>
</evidence>
<evidence type="ECO:0000256" key="9">
    <source>
        <dbReference type="ARBA" id="ARBA00023128"/>
    </source>
</evidence>
<dbReference type="InterPro" id="IPR008971">
    <property type="entry name" value="HSP40/DnaJ_pept-bd"/>
</dbReference>
<reference evidence="11" key="3">
    <citation type="submission" date="2021-05" db="UniProtKB">
        <authorList>
            <consortium name="EnsemblPlants"/>
        </authorList>
    </citation>
    <scope>IDENTIFICATION</scope>
    <source>
        <strain evidence="11">cv. B73</strain>
    </source>
</reference>
<comment type="similarity">
    <text evidence="3">Belongs to the Tom20 family.</text>
</comment>
<keyword evidence="7" id="KW-0653">Protein transport</keyword>
<dbReference type="SUPFAM" id="SSF49493">
    <property type="entry name" value="HSP40/DnaJ peptide-binding domain"/>
    <property type="match status" value="1"/>
</dbReference>
<keyword evidence="12" id="KW-1185">Reference proteome</keyword>
<dbReference type="GO" id="GO:0045040">
    <property type="term" value="P:protein insertion into mitochondrial outer membrane"/>
    <property type="evidence" value="ECO:0007669"/>
    <property type="project" value="InterPro"/>
</dbReference>
<dbReference type="Gene3D" id="1.25.40.10">
    <property type="entry name" value="Tetratricopeptide repeat domain"/>
    <property type="match status" value="1"/>
</dbReference>
<dbReference type="PANTHER" id="PTHR32409:SF3">
    <property type="entry name" value="MITOCHONDRIAL IMPORT RECEPTOR SUBUNIT TOM20-1-RELATED"/>
    <property type="match status" value="1"/>
</dbReference>
<keyword evidence="10" id="KW-0472">Membrane</keyword>
<dbReference type="Proteomes" id="UP000007305">
    <property type="component" value="Chromosome 3"/>
</dbReference>
<dbReference type="EnsemblPlants" id="Zm00001eb161800_T001">
    <property type="protein sequence ID" value="Zm00001eb161800_P001"/>
    <property type="gene ID" value="Zm00001eb161800"/>
</dbReference>